<feature type="non-terminal residue" evidence="1">
    <location>
        <position position="138"/>
    </location>
</feature>
<reference evidence="1 2" key="1">
    <citation type="journal article" date="2011" name="Science">
        <title>The ecoresponsive genome of Daphnia pulex.</title>
        <authorList>
            <person name="Colbourne J.K."/>
            <person name="Pfrender M.E."/>
            <person name="Gilbert D."/>
            <person name="Thomas W.K."/>
            <person name="Tucker A."/>
            <person name="Oakley T.H."/>
            <person name="Tokishita S."/>
            <person name="Aerts A."/>
            <person name="Arnold G.J."/>
            <person name="Basu M.K."/>
            <person name="Bauer D.J."/>
            <person name="Caceres C.E."/>
            <person name="Carmel L."/>
            <person name="Casola C."/>
            <person name="Choi J.H."/>
            <person name="Detter J.C."/>
            <person name="Dong Q."/>
            <person name="Dusheyko S."/>
            <person name="Eads B.D."/>
            <person name="Frohlich T."/>
            <person name="Geiler-Samerotte K.A."/>
            <person name="Gerlach D."/>
            <person name="Hatcher P."/>
            <person name="Jogdeo S."/>
            <person name="Krijgsveld J."/>
            <person name="Kriventseva E.V."/>
            <person name="Kultz D."/>
            <person name="Laforsch C."/>
            <person name="Lindquist E."/>
            <person name="Lopez J."/>
            <person name="Manak J.R."/>
            <person name="Muller J."/>
            <person name="Pangilinan J."/>
            <person name="Patwardhan R.P."/>
            <person name="Pitluck S."/>
            <person name="Pritham E.J."/>
            <person name="Rechtsteiner A."/>
            <person name="Rho M."/>
            <person name="Rogozin I.B."/>
            <person name="Sakarya O."/>
            <person name="Salamov A."/>
            <person name="Schaack S."/>
            <person name="Shapiro H."/>
            <person name="Shiga Y."/>
            <person name="Skalitzky C."/>
            <person name="Smith Z."/>
            <person name="Souvorov A."/>
            <person name="Sung W."/>
            <person name="Tang Z."/>
            <person name="Tsuchiya D."/>
            <person name="Tu H."/>
            <person name="Vos H."/>
            <person name="Wang M."/>
            <person name="Wolf Y.I."/>
            <person name="Yamagata H."/>
            <person name="Yamada T."/>
            <person name="Ye Y."/>
            <person name="Shaw J.R."/>
            <person name="Andrews J."/>
            <person name="Crease T.J."/>
            <person name="Tang H."/>
            <person name="Lucas S.M."/>
            <person name="Robertson H.M."/>
            <person name="Bork P."/>
            <person name="Koonin E.V."/>
            <person name="Zdobnov E.M."/>
            <person name="Grigoriev I.V."/>
            <person name="Lynch M."/>
            <person name="Boore J.L."/>
        </authorList>
    </citation>
    <scope>NUCLEOTIDE SEQUENCE [LARGE SCALE GENOMIC DNA]</scope>
</reference>
<dbReference type="AlphaFoldDB" id="E9I250"/>
<evidence type="ECO:0000313" key="1">
    <source>
        <dbReference type="EMBL" id="EFX61929.1"/>
    </source>
</evidence>
<accession>E9I250</accession>
<dbReference type="EMBL" id="GL733977">
    <property type="protein sequence ID" value="EFX61929.1"/>
    <property type="molecule type" value="Genomic_DNA"/>
</dbReference>
<dbReference type="PhylomeDB" id="E9I250"/>
<dbReference type="OMA" id="TFIPPRN"/>
<proteinExistence type="predicted"/>
<dbReference type="InParanoid" id="E9I250"/>
<protein>
    <submittedName>
        <fullName evidence="1">Uncharacterized protein</fullName>
    </submittedName>
</protein>
<keyword evidence="2" id="KW-1185">Reference proteome</keyword>
<sequence length="138" mass="14645">MNVSLAGAEGSSSKRYNALANQCRAVNPSTDLATFVRSVVGGSGSGPGGGGGSVLTIPSSFNKFTFIPPRNPPPGSVSCSQHDIQDASLVLKDELVFDRLAGFSLRTKYDSLKKDTAEVEAHVRQLNECMESLTRLQQ</sequence>
<organism evidence="1 2">
    <name type="scientific">Daphnia pulex</name>
    <name type="common">Water flea</name>
    <dbReference type="NCBI Taxonomy" id="6669"/>
    <lineage>
        <taxon>Eukaryota</taxon>
        <taxon>Metazoa</taxon>
        <taxon>Ecdysozoa</taxon>
        <taxon>Arthropoda</taxon>
        <taxon>Crustacea</taxon>
        <taxon>Branchiopoda</taxon>
        <taxon>Diplostraca</taxon>
        <taxon>Cladocera</taxon>
        <taxon>Anomopoda</taxon>
        <taxon>Daphniidae</taxon>
        <taxon>Daphnia</taxon>
    </lineage>
</organism>
<dbReference type="OrthoDB" id="6250593at2759"/>
<gene>
    <name evidence="1" type="ORF">DAPPUDRAFT_337785</name>
</gene>
<evidence type="ECO:0000313" key="2">
    <source>
        <dbReference type="Proteomes" id="UP000000305"/>
    </source>
</evidence>
<dbReference type="STRING" id="6669.E9I250"/>
<name>E9I250_DAPPU</name>
<dbReference type="Proteomes" id="UP000000305">
    <property type="component" value="Unassembled WGS sequence"/>
</dbReference>
<dbReference type="KEGG" id="dpx:DAPPUDRAFT_337785"/>
<dbReference type="HOGENOM" id="CLU_1860192_0_0_1"/>